<evidence type="ECO:0000259" key="1">
    <source>
        <dbReference type="Pfam" id="PF16289"/>
    </source>
</evidence>
<name>A0A841J6V8_9SPHN</name>
<dbReference type="InterPro" id="IPR029060">
    <property type="entry name" value="PIN-like_dom_sf"/>
</dbReference>
<reference evidence="2 3" key="1">
    <citation type="submission" date="2020-08" db="EMBL/GenBank/DDBJ databases">
        <title>Genomic Encyclopedia of Type Strains, Phase IV (KMG-IV): sequencing the most valuable type-strain genomes for metagenomic binning, comparative biology and taxonomic classification.</title>
        <authorList>
            <person name="Goeker M."/>
        </authorList>
    </citation>
    <scope>NUCLEOTIDE SEQUENCE [LARGE SCALE GENOMIC DNA]</scope>
    <source>
        <strain evidence="2 3">DSM 102255</strain>
    </source>
</reference>
<gene>
    <name evidence="2" type="ORF">FHS92_001660</name>
</gene>
<dbReference type="EMBL" id="JACIJP010000002">
    <property type="protein sequence ID" value="MBB6123931.1"/>
    <property type="molecule type" value="Genomic_DNA"/>
</dbReference>
<dbReference type="Proteomes" id="UP000552700">
    <property type="component" value="Unassembled WGS sequence"/>
</dbReference>
<keyword evidence="3" id="KW-1185">Reference proteome</keyword>
<dbReference type="Pfam" id="PF16289">
    <property type="entry name" value="PIN_12"/>
    <property type="match status" value="1"/>
</dbReference>
<accession>A0A841J6V8</accession>
<dbReference type="SUPFAM" id="SSF88723">
    <property type="entry name" value="PIN domain-like"/>
    <property type="match status" value="1"/>
</dbReference>
<protein>
    <submittedName>
        <fullName evidence="2">Putative nucleic acid-binding protein</fullName>
    </submittedName>
</protein>
<organism evidence="2 3">
    <name type="scientific">Sphingobium subterraneum</name>
    <dbReference type="NCBI Taxonomy" id="627688"/>
    <lineage>
        <taxon>Bacteria</taxon>
        <taxon>Pseudomonadati</taxon>
        <taxon>Pseudomonadota</taxon>
        <taxon>Alphaproteobacteria</taxon>
        <taxon>Sphingomonadales</taxon>
        <taxon>Sphingomonadaceae</taxon>
        <taxon>Sphingobium</taxon>
    </lineage>
</organism>
<proteinExistence type="predicted"/>
<dbReference type="RefSeq" id="WP_221230967.1">
    <property type="nucleotide sequence ID" value="NZ_JACIJP010000002.1"/>
</dbReference>
<dbReference type="AlphaFoldDB" id="A0A841J6V8"/>
<comment type="caution">
    <text evidence="2">The sequence shown here is derived from an EMBL/GenBank/DDBJ whole genome shotgun (WGS) entry which is preliminary data.</text>
</comment>
<feature type="domain" description="DUF4935" evidence="1">
    <location>
        <begin position="4"/>
        <end position="183"/>
    </location>
</feature>
<sequence>MLHIFVDTNIFLSLYAYTDDNIEELKKLVSLIKNKSLKIYITVIVNQEFNRNRDKKIRESLGNFENFSTALTIPRFMEHHEEAREIRDILKDLQKKRFSLLEKAKSEIVARTLAADGLFRELRDSAGLIGVSDIVDKAARTRVERANPPGKDGSLGDRINWEILLDQVPDKKDVHIISRDKDFSSPWGNDIPNSYLSSEWETIKSGKMYLYPGLKQFVKAHFPDIALASDVEKRLSVKALVDSKSFAQTHNAIAKLAPLSADFTKEDAKELFRALIENYEVNAISGDPDVQDFYESLLKNQWDILSKEEYDAVTGYVEDPLPF</sequence>
<dbReference type="InterPro" id="IPR032557">
    <property type="entry name" value="DUF4935"/>
</dbReference>
<evidence type="ECO:0000313" key="2">
    <source>
        <dbReference type="EMBL" id="MBB6123931.1"/>
    </source>
</evidence>
<evidence type="ECO:0000313" key="3">
    <source>
        <dbReference type="Proteomes" id="UP000552700"/>
    </source>
</evidence>